<accession>B0FKQ3</accession>
<protein>
    <submittedName>
        <fullName evidence="1">p6</fullName>
    </submittedName>
</protein>
<dbReference type="Pfam" id="PF06380">
    <property type="entry name" value="DUF1072"/>
    <property type="match status" value="1"/>
</dbReference>
<dbReference type="EMBL" id="EU332315">
    <property type="protein sequence ID" value="ABY73593.1"/>
    <property type="molecule type" value="Genomic_RNA"/>
</dbReference>
<reference evidence="1" key="1">
    <citation type="submission" date="2007-12" db="EMBL/GenBank/DDBJ databases">
        <title>Population genetic diversity of BYDV-PAV from China.</title>
        <authorList>
            <person name="Liu S."/>
            <person name="Wang X."/>
            <person name="Liu Y."/>
            <person name="Zhou G."/>
        </authorList>
    </citation>
    <scope>NUCLEOTIDE SEQUENCE</scope>
    <source>
        <strain evidence="1">05WN1</strain>
    </source>
</reference>
<organismHost>
    <name type="scientific">Hordeum vulgare</name>
    <name type="common">Barley</name>
    <dbReference type="NCBI Taxonomy" id="4513"/>
</organismHost>
<organismHost>
    <name type="scientific">Lolium perenne</name>
    <name type="common">Perennial ryegrass</name>
    <dbReference type="NCBI Taxonomy" id="4522"/>
</organismHost>
<organismHost>
    <name type="scientific">Zea mays</name>
    <name type="common">Maize</name>
    <dbReference type="NCBI Taxonomy" id="4577"/>
</organismHost>
<sequence>MNDIHVIAVCVLATTVLTGLAAAVGCCFGCVRTLNALCSV</sequence>
<organism evidence="1">
    <name type="scientific">Barley yellow dwarf virus (isolate PAV)</name>
    <name type="common">BYDV</name>
    <dbReference type="NCBI Taxonomy" id="2169986"/>
    <lineage>
        <taxon>Viruses</taxon>
        <taxon>Riboviria</taxon>
        <taxon>Orthornavirae</taxon>
        <taxon>Kitrinoviricota</taxon>
        <taxon>Tolucaviricetes</taxon>
        <taxon>Tolivirales</taxon>
        <taxon>Tombusviridae</taxon>
        <taxon>Regressovirinae</taxon>
        <taxon>Luteovirus</taxon>
        <taxon>Luteovirus pavhordei</taxon>
    </lineage>
</organism>
<organismHost>
    <name type="scientific">Lolium multiflorum</name>
    <name type="common">Italian ryegrass</name>
    <name type="synonym">Lolium perenne subsp. multiflorum</name>
    <dbReference type="NCBI Taxonomy" id="4521"/>
</organismHost>
<organismHost>
    <name type="scientific">Avena byzantina</name>
    <dbReference type="NCBI Taxonomy" id="146531"/>
</organismHost>
<proteinExistence type="predicted"/>
<organismHost>
    <name type="scientific">Triticum aestivum</name>
    <name type="common">Wheat</name>
    <dbReference type="NCBI Taxonomy" id="4565"/>
</organismHost>
<organismHost>
    <name type="scientific">Avena sativa</name>
    <name type="common">Oat</name>
    <dbReference type="NCBI Taxonomy" id="4498"/>
</organismHost>
<dbReference type="InterPro" id="IPR009426">
    <property type="entry name" value="BYDV_Gp6"/>
</dbReference>
<organismHost>
    <name type="scientific">Oryza sativa</name>
    <name type="common">Rice</name>
    <dbReference type="NCBI Taxonomy" id="4530"/>
</organismHost>
<name>B0FKQ3_BYDVP</name>
<reference evidence="1" key="2">
    <citation type="journal article" date="2011" name="PLoS ONE">
        <title>Dynamics of molecular evolution and phylogeography of Barley yellow dwarf virus-PAV.</title>
        <authorList>
            <person name="Wu B."/>
            <person name="Blanchard-Letort A."/>
            <person name="Liu Y."/>
            <person name="Zhou G."/>
            <person name="Wang X."/>
            <person name="Elena S.F."/>
        </authorList>
    </citation>
    <scope>NUCLEOTIDE SEQUENCE</scope>
    <source>
        <strain evidence="1">05WN1</strain>
    </source>
</reference>
<organismHost>
    <name type="scientific">Secale cereale</name>
    <name type="common">Rye</name>
    <dbReference type="NCBI Taxonomy" id="4550"/>
</organismHost>
<evidence type="ECO:0000313" key="1">
    <source>
        <dbReference type="EMBL" id="ABY73593.1"/>
    </source>
</evidence>